<evidence type="ECO:0000256" key="3">
    <source>
        <dbReference type="ARBA" id="ARBA00022833"/>
    </source>
</evidence>
<keyword evidence="6" id="KW-1133">Transmembrane helix</keyword>
<feature type="transmembrane region" description="Helical" evidence="6">
    <location>
        <begin position="54"/>
        <end position="75"/>
    </location>
</feature>
<dbReference type="SUPFAM" id="SSF57667">
    <property type="entry name" value="beta-beta-alpha zinc fingers"/>
    <property type="match status" value="1"/>
</dbReference>
<dbReference type="InterPro" id="IPR036236">
    <property type="entry name" value="Znf_C2H2_sf"/>
</dbReference>
<dbReference type="Gene3D" id="3.30.160.60">
    <property type="entry name" value="Classic Zinc Finger"/>
    <property type="match status" value="1"/>
</dbReference>
<evidence type="ECO:0000313" key="9">
    <source>
        <dbReference type="Proteomes" id="UP001234178"/>
    </source>
</evidence>
<keyword evidence="3" id="KW-0862">Zinc</keyword>
<dbReference type="PROSITE" id="PS50157">
    <property type="entry name" value="ZINC_FINGER_C2H2_2"/>
    <property type="match status" value="1"/>
</dbReference>
<sequence length="399" mass="43956">MVTRKTYSLFNESIFLVFSQSPCPLGTNVNLARQAANELVAKAFSLLILSRYPAVFVIGPLCTIVALIIYILTLMSRKTCYEMERYLKDEPQQTSSSPFCSSSAVRRAESFDMLSSIQPAGYLAPDSVNSPMWPWSFKQEPVDPDTDLDDGCQLLRAHKHHQIALRLGFKLRDGETYAGESTEADESDRELEGEEEEEEEEEEERKGGRALDAVSLSSASSRSSRGSWDCLGDLDLRIHSYNCSSTSSHSSSSSHHHRSNHRGAVRLYQHHHKTPRSGQLLTPPSSPESIRVSMVPALKSVNRNAANNGKHTSLINNSVAASDNAVTTTTASELNGQTNRNTAAAAVRTLTALGLTPATSRGGVAERRRIHKCQFPGCKKVYTKSSHLKAHQRTHTVID</sequence>
<comment type="caution">
    <text evidence="8">The sequence shown here is derived from an EMBL/GenBank/DDBJ whole genome shotgun (WGS) entry which is preliminary data.</text>
</comment>
<feature type="compositionally biased region" description="Low complexity" evidence="5">
    <location>
        <begin position="210"/>
        <end position="226"/>
    </location>
</feature>
<keyword evidence="1" id="KW-0479">Metal-binding</keyword>
<dbReference type="PANTHER" id="PTHR23235:SF150">
    <property type="entry name" value="KRUEPPEL-LIKE FACTOR LUNA"/>
    <property type="match status" value="1"/>
</dbReference>
<keyword evidence="6" id="KW-0472">Membrane</keyword>
<evidence type="ECO:0000256" key="2">
    <source>
        <dbReference type="ARBA" id="ARBA00022771"/>
    </source>
</evidence>
<evidence type="ECO:0000256" key="1">
    <source>
        <dbReference type="ARBA" id="ARBA00022723"/>
    </source>
</evidence>
<feature type="domain" description="C2H2-type" evidence="7">
    <location>
        <begin position="371"/>
        <end position="396"/>
    </location>
</feature>
<name>A0ABR0A4H1_9CRUS</name>
<keyword evidence="2 4" id="KW-0863">Zinc-finger</keyword>
<gene>
    <name evidence="8" type="ORF">OUZ56_001915</name>
</gene>
<accession>A0ABR0A4H1</accession>
<organism evidence="8 9">
    <name type="scientific">Daphnia magna</name>
    <dbReference type="NCBI Taxonomy" id="35525"/>
    <lineage>
        <taxon>Eukaryota</taxon>
        <taxon>Metazoa</taxon>
        <taxon>Ecdysozoa</taxon>
        <taxon>Arthropoda</taxon>
        <taxon>Crustacea</taxon>
        <taxon>Branchiopoda</taxon>
        <taxon>Diplostraca</taxon>
        <taxon>Cladocera</taxon>
        <taxon>Anomopoda</taxon>
        <taxon>Daphniidae</taxon>
        <taxon>Daphnia</taxon>
    </lineage>
</organism>
<evidence type="ECO:0000313" key="8">
    <source>
        <dbReference type="EMBL" id="KAK4019914.1"/>
    </source>
</evidence>
<dbReference type="PROSITE" id="PS00028">
    <property type="entry name" value="ZINC_FINGER_C2H2_1"/>
    <property type="match status" value="1"/>
</dbReference>
<feature type="region of interest" description="Disordered" evidence="5">
    <location>
        <begin position="177"/>
        <end position="226"/>
    </location>
</feature>
<keyword evidence="6" id="KW-0812">Transmembrane</keyword>
<protein>
    <recommendedName>
        <fullName evidence="7">C2H2-type domain-containing protein</fullName>
    </recommendedName>
</protein>
<dbReference type="EMBL" id="JAOYFB010000036">
    <property type="protein sequence ID" value="KAK4019914.1"/>
    <property type="molecule type" value="Genomic_DNA"/>
</dbReference>
<feature type="compositionally biased region" description="Acidic residues" evidence="5">
    <location>
        <begin position="182"/>
        <end position="203"/>
    </location>
</feature>
<evidence type="ECO:0000256" key="4">
    <source>
        <dbReference type="PROSITE-ProRule" id="PRU00042"/>
    </source>
</evidence>
<evidence type="ECO:0000259" key="7">
    <source>
        <dbReference type="PROSITE" id="PS50157"/>
    </source>
</evidence>
<keyword evidence="9" id="KW-1185">Reference proteome</keyword>
<dbReference type="PANTHER" id="PTHR23235">
    <property type="entry name" value="KRUEPPEL-LIKE TRANSCRIPTION FACTOR"/>
    <property type="match status" value="1"/>
</dbReference>
<proteinExistence type="predicted"/>
<dbReference type="Proteomes" id="UP001234178">
    <property type="component" value="Unassembled WGS sequence"/>
</dbReference>
<evidence type="ECO:0000256" key="6">
    <source>
        <dbReference type="SAM" id="Phobius"/>
    </source>
</evidence>
<reference evidence="8 9" key="1">
    <citation type="journal article" date="2023" name="Nucleic Acids Res.">
        <title>The hologenome of Daphnia magna reveals possible DNA methylation and microbiome-mediated evolution of the host genome.</title>
        <authorList>
            <person name="Chaturvedi A."/>
            <person name="Li X."/>
            <person name="Dhandapani V."/>
            <person name="Marshall H."/>
            <person name="Kissane S."/>
            <person name="Cuenca-Cambronero M."/>
            <person name="Asole G."/>
            <person name="Calvet F."/>
            <person name="Ruiz-Romero M."/>
            <person name="Marangio P."/>
            <person name="Guigo R."/>
            <person name="Rago D."/>
            <person name="Mirbahai L."/>
            <person name="Eastwood N."/>
            <person name="Colbourne J.K."/>
            <person name="Zhou J."/>
            <person name="Mallon E."/>
            <person name="Orsini L."/>
        </authorList>
    </citation>
    <scope>NUCLEOTIDE SEQUENCE [LARGE SCALE GENOMIC DNA]</scope>
    <source>
        <strain evidence="8">LRV0_1</strain>
    </source>
</reference>
<evidence type="ECO:0000256" key="5">
    <source>
        <dbReference type="SAM" id="MobiDB-lite"/>
    </source>
</evidence>
<dbReference type="InterPro" id="IPR013087">
    <property type="entry name" value="Znf_C2H2_type"/>
</dbReference>